<feature type="signal peptide" evidence="3">
    <location>
        <begin position="1"/>
        <end position="23"/>
    </location>
</feature>
<feature type="transmembrane region" description="Helical" evidence="2">
    <location>
        <begin position="532"/>
        <end position="552"/>
    </location>
</feature>
<evidence type="ECO:0000256" key="1">
    <source>
        <dbReference type="SAM" id="MobiDB-lite"/>
    </source>
</evidence>
<proteinExistence type="predicted"/>
<keyword evidence="3" id="KW-0732">Signal</keyword>
<feature type="region of interest" description="Disordered" evidence="1">
    <location>
        <begin position="166"/>
        <end position="187"/>
    </location>
</feature>
<evidence type="ECO:0000313" key="5">
    <source>
        <dbReference type="Proteomes" id="UP001516023"/>
    </source>
</evidence>
<keyword evidence="2" id="KW-1133">Transmembrane helix</keyword>
<feature type="region of interest" description="Disordered" evidence="1">
    <location>
        <begin position="574"/>
        <end position="602"/>
    </location>
</feature>
<feature type="compositionally biased region" description="Polar residues" evidence="1">
    <location>
        <begin position="592"/>
        <end position="602"/>
    </location>
</feature>
<keyword evidence="2" id="KW-0472">Membrane</keyword>
<feature type="compositionally biased region" description="Low complexity" evidence="1">
    <location>
        <begin position="175"/>
        <end position="187"/>
    </location>
</feature>
<evidence type="ECO:0000313" key="4">
    <source>
        <dbReference type="EMBL" id="KAL3790286.1"/>
    </source>
</evidence>
<dbReference type="AlphaFoldDB" id="A0ABD3PRB8"/>
<name>A0ABD3PRB8_9STRA</name>
<keyword evidence="5" id="KW-1185">Reference proteome</keyword>
<gene>
    <name evidence="4" type="ORF">HJC23_002912</name>
</gene>
<organism evidence="4 5">
    <name type="scientific">Cyclotella cryptica</name>
    <dbReference type="NCBI Taxonomy" id="29204"/>
    <lineage>
        <taxon>Eukaryota</taxon>
        <taxon>Sar</taxon>
        <taxon>Stramenopiles</taxon>
        <taxon>Ochrophyta</taxon>
        <taxon>Bacillariophyta</taxon>
        <taxon>Coscinodiscophyceae</taxon>
        <taxon>Thalassiosirophycidae</taxon>
        <taxon>Stephanodiscales</taxon>
        <taxon>Stephanodiscaceae</taxon>
        <taxon>Cyclotella</taxon>
    </lineage>
</organism>
<feature type="chain" id="PRO_5044761235" evidence="3">
    <location>
        <begin position="24"/>
        <end position="602"/>
    </location>
</feature>
<sequence>MLISHRLAVLSTLLTSQAPSASAATAKERTDFMRAMRSSLLGNGPADFKPNAATSSAIREKIIHKATYIPPSQSTADEDSTNRKLTEERRLSDDYTYTDYYAKSGTFSNAFGFDPTRFSISYSRCAQVRQFDDQLAAQEDSTSVFTTKHFAIFRFCPTKTCDPYAITPQEDDAENQNQQQSQQQNQQQNLYMGMDFATYQAYREDEYKQYTYVNPQNKAAAADSFKEIQDQFQVGGAAGSGCSSNYGEYMIELDDYLEIMTEYVNDRFDEYCTYCEKCMYNEYKNWAQNQGRALFEQSDEGWRNLEFERELGGCAEYDECRYYANTCKNGLEDDITDYFQCAAADNGNVYLSPHCADDGVSITLGAYADENCNEYVGDMYTYTGETVDQEAIDIYATGNLNALMPEGYQEQIFELYGGWETMCIPCSEADASLWNKVDDTTSVNELCLNLYESSARCDHHYNNYQTKSKSIGLYDKQRMQLSCDFIDSVKMGKYDEAGFLKLSESPLVTAGFLQNTTYYEAAYPYISKVSGWQIFGLLASLLACIALGIWSIQLHRSLTKKGQWRPRRMNRNSTLNQPVTMSRPDSGIGMARQQTGSSYYMS</sequence>
<evidence type="ECO:0000256" key="3">
    <source>
        <dbReference type="SAM" id="SignalP"/>
    </source>
</evidence>
<evidence type="ECO:0000256" key="2">
    <source>
        <dbReference type="SAM" id="Phobius"/>
    </source>
</evidence>
<accession>A0ABD3PRB8</accession>
<dbReference type="EMBL" id="JABMIG020000130">
    <property type="protein sequence ID" value="KAL3790286.1"/>
    <property type="molecule type" value="Genomic_DNA"/>
</dbReference>
<reference evidence="4 5" key="1">
    <citation type="journal article" date="2020" name="G3 (Bethesda)">
        <title>Improved Reference Genome for Cyclotella cryptica CCMP332, a Model for Cell Wall Morphogenesis, Salinity Adaptation, and Lipid Production in Diatoms (Bacillariophyta).</title>
        <authorList>
            <person name="Roberts W.R."/>
            <person name="Downey K.M."/>
            <person name="Ruck E.C."/>
            <person name="Traller J.C."/>
            <person name="Alverson A.J."/>
        </authorList>
    </citation>
    <scope>NUCLEOTIDE SEQUENCE [LARGE SCALE GENOMIC DNA]</scope>
    <source>
        <strain evidence="4 5">CCMP332</strain>
    </source>
</reference>
<protein>
    <submittedName>
        <fullName evidence="4">Uncharacterized protein</fullName>
    </submittedName>
</protein>
<comment type="caution">
    <text evidence="4">The sequence shown here is derived from an EMBL/GenBank/DDBJ whole genome shotgun (WGS) entry which is preliminary data.</text>
</comment>
<keyword evidence="2" id="KW-0812">Transmembrane</keyword>
<dbReference type="Proteomes" id="UP001516023">
    <property type="component" value="Unassembled WGS sequence"/>
</dbReference>